<dbReference type="AlphaFoldDB" id="A0A9P0FJQ2"/>
<feature type="compositionally biased region" description="Basic and acidic residues" evidence="2">
    <location>
        <begin position="241"/>
        <end position="259"/>
    </location>
</feature>
<feature type="coiled-coil region" evidence="1">
    <location>
        <begin position="14"/>
        <end position="69"/>
    </location>
</feature>
<feature type="compositionally biased region" description="Basic residues" evidence="2">
    <location>
        <begin position="260"/>
        <end position="277"/>
    </location>
</feature>
<keyword evidence="1" id="KW-0175">Coiled coil</keyword>
<organism evidence="3 4">
    <name type="scientific">Brassicogethes aeneus</name>
    <name type="common">Rape pollen beetle</name>
    <name type="synonym">Meligethes aeneus</name>
    <dbReference type="NCBI Taxonomy" id="1431903"/>
    <lineage>
        <taxon>Eukaryota</taxon>
        <taxon>Metazoa</taxon>
        <taxon>Ecdysozoa</taxon>
        <taxon>Arthropoda</taxon>
        <taxon>Hexapoda</taxon>
        <taxon>Insecta</taxon>
        <taxon>Pterygota</taxon>
        <taxon>Neoptera</taxon>
        <taxon>Endopterygota</taxon>
        <taxon>Coleoptera</taxon>
        <taxon>Polyphaga</taxon>
        <taxon>Cucujiformia</taxon>
        <taxon>Nitidulidae</taxon>
        <taxon>Meligethinae</taxon>
        <taxon>Brassicogethes</taxon>
    </lineage>
</organism>
<accession>A0A9P0FJQ2</accession>
<reference evidence="3" key="1">
    <citation type="submission" date="2021-12" db="EMBL/GenBank/DDBJ databases">
        <authorList>
            <person name="King R."/>
        </authorList>
    </citation>
    <scope>NUCLEOTIDE SEQUENCE</scope>
</reference>
<feature type="compositionally biased region" description="Basic and acidic residues" evidence="2">
    <location>
        <begin position="407"/>
        <end position="423"/>
    </location>
</feature>
<evidence type="ECO:0000256" key="1">
    <source>
        <dbReference type="SAM" id="Coils"/>
    </source>
</evidence>
<feature type="compositionally biased region" description="Basic residues" evidence="2">
    <location>
        <begin position="424"/>
        <end position="447"/>
    </location>
</feature>
<evidence type="ECO:0000256" key="2">
    <source>
        <dbReference type="SAM" id="MobiDB-lite"/>
    </source>
</evidence>
<feature type="region of interest" description="Disordered" evidence="2">
    <location>
        <begin position="380"/>
        <end position="447"/>
    </location>
</feature>
<feature type="region of interest" description="Disordered" evidence="2">
    <location>
        <begin position="209"/>
        <end position="279"/>
    </location>
</feature>
<gene>
    <name evidence="3" type="ORF">MELIAE_LOCUS7473</name>
</gene>
<dbReference type="OrthoDB" id="6782207at2759"/>
<proteinExistence type="predicted"/>
<evidence type="ECO:0000313" key="4">
    <source>
        <dbReference type="Proteomes" id="UP001154078"/>
    </source>
</evidence>
<feature type="compositionally biased region" description="Acidic residues" evidence="2">
    <location>
        <begin position="229"/>
        <end position="240"/>
    </location>
</feature>
<sequence length="447" mass="51501">MPSTISNNEIFEVIKKIKEQNVNIQNDITAIKIESTKQKERIEEFITKINKLEQDNQSIIKQLNVVESAIKNNNIIYGFKETNVKLLDHVIDFFAKTVRVNITEKEINNIYRIGKGEDKQKIKPIFLQLVSNLKKQEIFGNVKNLKGFGISISNDLNPEERKKQKILYKELKKARIAKKEAFIKNNKLVIDGKVLTYEDLKVSFEKEKITNKPSEEASTSTTQNKTADIEEGEESSESDIETDKESDAGKKEVKEDKLKTDKKRKKTVTSPKSKSRKINNIYRIGKGEDKQKIKPIFLQLVSNLKKQEIFGNVKNLKGFGISISNDLNPEERKKQKILYEELKKARIAKKEAFIKNNKLVIDGKVLTYEDLKVSFEKEKITNKPSEEASTSTTQNKTADIEEDIETDKESDAGKKEVKEDKLKTDKKRKKTVTSPKSKSRKFFKKNY</sequence>
<dbReference type="Proteomes" id="UP001154078">
    <property type="component" value="Chromosome 5"/>
</dbReference>
<dbReference type="EMBL" id="OV121136">
    <property type="protein sequence ID" value="CAH0556561.1"/>
    <property type="molecule type" value="Genomic_DNA"/>
</dbReference>
<name>A0A9P0FJQ2_BRAAE</name>
<evidence type="ECO:0000313" key="3">
    <source>
        <dbReference type="EMBL" id="CAH0556561.1"/>
    </source>
</evidence>
<feature type="compositionally biased region" description="Polar residues" evidence="2">
    <location>
        <begin position="387"/>
        <end position="397"/>
    </location>
</feature>
<protein>
    <submittedName>
        <fullName evidence="3">Uncharacterized protein</fullName>
    </submittedName>
</protein>
<feature type="compositionally biased region" description="Polar residues" evidence="2">
    <location>
        <begin position="216"/>
        <end position="226"/>
    </location>
</feature>
<keyword evidence="4" id="KW-1185">Reference proteome</keyword>